<evidence type="ECO:0000256" key="2">
    <source>
        <dbReference type="ARBA" id="ARBA00022833"/>
    </source>
</evidence>
<evidence type="ECO:0000256" key="1">
    <source>
        <dbReference type="ARBA" id="ARBA00022490"/>
    </source>
</evidence>
<dbReference type="InterPro" id="IPR016154">
    <property type="entry name" value="Heat_shock_Hsp33_C"/>
</dbReference>
<dbReference type="GO" id="GO:0042026">
    <property type="term" value="P:protein refolding"/>
    <property type="evidence" value="ECO:0007669"/>
    <property type="project" value="TreeGrafter"/>
</dbReference>
<name>A0A0D1WML3_ANEMI</name>
<evidence type="ECO:0000313" key="10">
    <source>
        <dbReference type="Proteomes" id="UP000182836"/>
    </source>
</evidence>
<evidence type="ECO:0000256" key="5">
    <source>
        <dbReference type="ARBA" id="ARBA00023284"/>
    </source>
</evidence>
<comment type="subcellular location">
    <subcellularLocation>
        <location evidence="6">Cytoplasm</location>
    </subcellularLocation>
</comment>
<feature type="disulfide bond" description="Redox-active" evidence="6">
    <location>
        <begin position="270"/>
        <end position="273"/>
    </location>
</feature>
<keyword evidence="2 6" id="KW-0862">Zinc</keyword>
<comment type="PTM">
    <text evidence="6">Under oxidizing conditions two disulfide bonds are formed involving the reactive cysteines. Under reducing conditions zinc is bound to the reactive cysteines and the protein is inactive.</text>
</comment>
<evidence type="ECO:0000313" key="7">
    <source>
        <dbReference type="EMBL" id="KON83464.1"/>
    </source>
</evidence>
<keyword evidence="7" id="KW-0346">Stress response</keyword>
<dbReference type="GO" id="GO:0051082">
    <property type="term" value="F:unfolded protein binding"/>
    <property type="evidence" value="ECO:0007669"/>
    <property type="project" value="UniProtKB-UniRule"/>
</dbReference>
<dbReference type="GO" id="GO:0044183">
    <property type="term" value="F:protein folding chaperone"/>
    <property type="evidence" value="ECO:0007669"/>
    <property type="project" value="TreeGrafter"/>
</dbReference>
<dbReference type="GO" id="GO:0005737">
    <property type="term" value="C:cytoplasm"/>
    <property type="evidence" value="ECO:0007669"/>
    <property type="project" value="UniProtKB-SubCell"/>
</dbReference>
<keyword evidence="5 6" id="KW-0676">Redox-active center</keyword>
<reference evidence="7 9" key="1">
    <citation type="submission" date="2015-07" db="EMBL/GenBank/DDBJ databases">
        <title>Fjat-14205 dsm 2895.</title>
        <authorList>
            <person name="Liu B."/>
            <person name="Wang J."/>
            <person name="Zhu Y."/>
            <person name="Liu G."/>
            <person name="Chen Q."/>
            <person name="Chen Z."/>
            <person name="Lan J."/>
            <person name="Che J."/>
            <person name="Ge C."/>
            <person name="Shi H."/>
            <person name="Pan Z."/>
            <person name="Liu X."/>
        </authorList>
    </citation>
    <scope>NUCLEOTIDE SEQUENCE [LARGE SCALE GENOMIC DNA]</scope>
    <source>
        <strain evidence="7 9">DSM 2895</strain>
    </source>
</reference>
<sequence length="291" mass="31977">MNDYLIRGIAYDGFVRAFAVRTTDTVREIQRRLDTWPIVSAAVGRTVSGAAMMGAMLKGDERLTIVVRGNGPVGQIVADANAKGEVRGYVHNPHIHYNEMNEKGKLDVRRVVGTEGSVTVTKDLGLKEPYQGTSPIVSGEIGEDLTYYLTVSEQVPSAVGVGVLVNPDNTVKASGGFIIQLMPNTPEDIITKLEKTLSSIRPVSTMINEGLSPEEILHEILGAEFTLLDKHEVVFSCHCSLDRVNRALISLGKEELDAMIEEQGEAEITCHFCNERYHLDKEDLENLRANL</sequence>
<protein>
    <recommendedName>
        <fullName evidence="6">33 kDa chaperonin</fullName>
    </recommendedName>
    <alternativeName>
        <fullName evidence="6">Heat shock protein 33 homolog</fullName>
        <shortName evidence="6">HSP33</shortName>
    </alternativeName>
</protein>
<dbReference type="SUPFAM" id="SSF64397">
    <property type="entry name" value="Hsp33 domain"/>
    <property type="match status" value="1"/>
</dbReference>
<gene>
    <name evidence="6" type="primary">hslO</name>
    <name evidence="7" type="ORF">AF333_31235</name>
    <name evidence="8" type="ORF">SAMN04487909_13750</name>
</gene>
<dbReference type="InterPro" id="IPR000397">
    <property type="entry name" value="Heat_shock_Hsp33"/>
</dbReference>
<dbReference type="EMBL" id="LGUG01000017">
    <property type="protein sequence ID" value="KON83464.1"/>
    <property type="molecule type" value="Genomic_DNA"/>
</dbReference>
<evidence type="ECO:0000313" key="9">
    <source>
        <dbReference type="Proteomes" id="UP000037269"/>
    </source>
</evidence>
<dbReference type="EMBL" id="FNED01000037">
    <property type="protein sequence ID" value="SDK06503.1"/>
    <property type="molecule type" value="Genomic_DNA"/>
</dbReference>
<dbReference type="RefSeq" id="WP_043063540.1">
    <property type="nucleotide sequence ID" value="NZ_BJOA01000117.1"/>
</dbReference>
<dbReference type="GeneID" id="42309600"/>
<dbReference type="NCBIfam" id="NF001033">
    <property type="entry name" value="PRK00114.1"/>
    <property type="match status" value="1"/>
</dbReference>
<dbReference type="CDD" id="cd00498">
    <property type="entry name" value="Hsp33"/>
    <property type="match status" value="1"/>
</dbReference>
<proteinExistence type="inferred from homology"/>
<dbReference type="PANTHER" id="PTHR30111:SF1">
    <property type="entry name" value="33 KDA CHAPERONIN"/>
    <property type="match status" value="1"/>
</dbReference>
<dbReference type="Proteomes" id="UP000037269">
    <property type="component" value="Unassembled WGS sequence"/>
</dbReference>
<dbReference type="AlphaFoldDB" id="A0A0D1WML3"/>
<dbReference type="PANTHER" id="PTHR30111">
    <property type="entry name" value="33 KDA CHAPERONIN"/>
    <property type="match status" value="1"/>
</dbReference>
<evidence type="ECO:0000256" key="6">
    <source>
        <dbReference type="HAMAP-Rule" id="MF_00117"/>
    </source>
</evidence>
<dbReference type="PIRSF" id="PIRSF005261">
    <property type="entry name" value="Heat_shock_Hsp33"/>
    <property type="match status" value="1"/>
</dbReference>
<keyword evidence="4 6" id="KW-0143">Chaperone</keyword>
<dbReference type="Gene3D" id="3.90.1280.10">
    <property type="entry name" value="HSP33 redox switch-like"/>
    <property type="match status" value="1"/>
</dbReference>
<accession>A0A0D1WML3</accession>
<dbReference type="OrthoDB" id="9776534at2"/>
<evidence type="ECO:0000313" key="8">
    <source>
        <dbReference type="EMBL" id="SDK06503.1"/>
    </source>
</evidence>
<reference evidence="8 10" key="2">
    <citation type="submission" date="2016-10" db="EMBL/GenBank/DDBJ databases">
        <authorList>
            <person name="de Groot N.N."/>
        </authorList>
    </citation>
    <scope>NUCLEOTIDE SEQUENCE [LARGE SCALE GENOMIC DNA]</scope>
    <source>
        <strain evidence="8 10">DSM 2895</strain>
    </source>
</reference>
<dbReference type="Proteomes" id="UP000182836">
    <property type="component" value="Unassembled WGS sequence"/>
</dbReference>
<keyword evidence="9" id="KW-1185">Reference proteome</keyword>
<dbReference type="Gene3D" id="3.55.30.10">
    <property type="entry name" value="Hsp33 domain"/>
    <property type="match status" value="1"/>
</dbReference>
<organism evidence="7 9">
    <name type="scientific">Aneurinibacillus migulanus</name>
    <name type="common">Bacillus migulanus</name>
    <dbReference type="NCBI Taxonomy" id="47500"/>
    <lineage>
        <taxon>Bacteria</taxon>
        <taxon>Bacillati</taxon>
        <taxon>Bacillota</taxon>
        <taxon>Bacilli</taxon>
        <taxon>Bacillales</taxon>
        <taxon>Paenibacillaceae</taxon>
        <taxon>Aneurinibacillus group</taxon>
        <taxon>Aneurinibacillus</taxon>
    </lineage>
</organism>
<dbReference type="InterPro" id="IPR016153">
    <property type="entry name" value="Heat_shock_Hsp33_N"/>
</dbReference>
<evidence type="ECO:0000256" key="3">
    <source>
        <dbReference type="ARBA" id="ARBA00023157"/>
    </source>
</evidence>
<dbReference type="PATRIC" id="fig|47500.8.peg.6681"/>
<dbReference type="Pfam" id="PF01430">
    <property type="entry name" value="HSP33"/>
    <property type="match status" value="1"/>
</dbReference>
<dbReference type="SUPFAM" id="SSF118352">
    <property type="entry name" value="HSP33 redox switch-like"/>
    <property type="match status" value="1"/>
</dbReference>
<keyword evidence="1 6" id="KW-0963">Cytoplasm</keyword>
<keyword evidence="3 6" id="KW-1015">Disulfide bond</keyword>
<comment type="function">
    <text evidence="6">Redox regulated molecular chaperone. Protects both thermally unfolding and oxidatively damaged proteins from irreversible aggregation. Plays an important role in the bacterial defense system toward oxidative stress.</text>
</comment>
<comment type="similarity">
    <text evidence="6">Belongs to the HSP33 family.</text>
</comment>
<evidence type="ECO:0000256" key="4">
    <source>
        <dbReference type="ARBA" id="ARBA00023186"/>
    </source>
</evidence>
<dbReference type="STRING" id="47500.AF333_31235"/>
<feature type="disulfide bond" description="Redox-active" evidence="6">
    <location>
        <begin position="237"/>
        <end position="239"/>
    </location>
</feature>
<dbReference type="HAMAP" id="MF_00117">
    <property type="entry name" value="HslO"/>
    <property type="match status" value="1"/>
</dbReference>